<name>A0A0X8H0M8_9FIRM</name>
<accession>A0A0X8H0M8</accession>
<feature type="transmembrane region" description="Helical" evidence="1">
    <location>
        <begin position="98"/>
        <end position="119"/>
    </location>
</feature>
<feature type="transmembrane region" description="Helical" evidence="1">
    <location>
        <begin position="76"/>
        <end position="92"/>
    </location>
</feature>
<dbReference type="KEGG" id="erl:AOC36_07900"/>
<keyword evidence="1" id="KW-1133">Transmembrane helix</keyword>
<protein>
    <submittedName>
        <fullName evidence="2">Uncharacterized protein</fullName>
    </submittedName>
</protein>
<feature type="transmembrane region" description="Helical" evidence="1">
    <location>
        <begin position="203"/>
        <end position="226"/>
    </location>
</feature>
<feature type="transmembrane region" description="Helical" evidence="1">
    <location>
        <begin position="233"/>
        <end position="252"/>
    </location>
</feature>
<keyword evidence="1" id="KW-0472">Membrane</keyword>
<keyword evidence="3" id="KW-1185">Reference proteome</keyword>
<evidence type="ECO:0000313" key="3">
    <source>
        <dbReference type="Proteomes" id="UP000063781"/>
    </source>
</evidence>
<feature type="transmembrane region" description="Helical" evidence="1">
    <location>
        <begin position="36"/>
        <end position="55"/>
    </location>
</feature>
<proteinExistence type="predicted"/>
<organism evidence="2 3">
    <name type="scientific">Erysipelothrix larvae</name>
    <dbReference type="NCBI Taxonomy" id="1514105"/>
    <lineage>
        <taxon>Bacteria</taxon>
        <taxon>Bacillati</taxon>
        <taxon>Bacillota</taxon>
        <taxon>Erysipelotrichia</taxon>
        <taxon>Erysipelotrichales</taxon>
        <taxon>Erysipelotrichaceae</taxon>
        <taxon>Erysipelothrix</taxon>
    </lineage>
</organism>
<dbReference type="EMBL" id="CP013213">
    <property type="protein sequence ID" value="AMC93909.1"/>
    <property type="molecule type" value="Genomic_DNA"/>
</dbReference>
<sequence>MTIRFTKQIANLMFICFIGSFIYSANYIFVFEPMNILSLLISYLPFLSLIFYTLILLPMDAIRSLNRGKPYEKSSVFLLSLLLVFYMCLNYFHQLGTLLFYGIQCFLIIMSLVFHIRLIESMNKISEESFSQACNVITEHGTDIFFESKQTKKIRQVKFWLLVIVLAAISVDNLLVYLTLGSYTLLSFYECFRLSKEWKNNKLVYVLVLKYCILAVVLLCLTFPLLYFDYIPAAIFSLLFSDFPFFQIRWLVYKSKLEEINTKM</sequence>
<dbReference type="AlphaFoldDB" id="A0A0X8H0M8"/>
<gene>
    <name evidence="2" type="ORF">AOC36_07900</name>
</gene>
<keyword evidence="1" id="KW-0812">Transmembrane</keyword>
<reference evidence="2 3" key="1">
    <citation type="submission" date="2015-10" db="EMBL/GenBank/DDBJ databases">
        <title>Erysipelothrix larvae sp. LV19 isolated from the larval gut of the rhinoceros beetle, Trypoxylus dichotomus.</title>
        <authorList>
            <person name="Lim S."/>
            <person name="Kim B.-C."/>
        </authorList>
    </citation>
    <scope>NUCLEOTIDE SEQUENCE [LARGE SCALE GENOMIC DNA]</scope>
    <source>
        <strain evidence="2 3">LV19</strain>
    </source>
</reference>
<evidence type="ECO:0000256" key="1">
    <source>
        <dbReference type="SAM" id="Phobius"/>
    </source>
</evidence>
<feature type="transmembrane region" description="Helical" evidence="1">
    <location>
        <begin position="12"/>
        <end position="30"/>
    </location>
</feature>
<feature type="transmembrane region" description="Helical" evidence="1">
    <location>
        <begin position="159"/>
        <end position="183"/>
    </location>
</feature>
<dbReference type="Proteomes" id="UP000063781">
    <property type="component" value="Chromosome"/>
</dbReference>
<evidence type="ECO:0000313" key="2">
    <source>
        <dbReference type="EMBL" id="AMC93909.1"/>
    </source>
</evidence>